<keyword evidence="1" id="KW-0067">ATP-binding</keyword>
<dbReference type="GO" id="GO:0043139">
    <property type="term" value="F:5'-3' DNA helicase activity"/>
    <property type="evidence" value="ECO:0007669"/>
    <property type="project" value="UniProtKB-EC"/>
</dbReference>
<keyword evidence="1" id="KW-0233">DNA recombination</keyword>
<dbReference type="PANTHER" id="PTHR47642">
    <property type="entry name" value="ATP-DEPENDENT DNA HELICASE"/>
    <property type="match status" value="1"/>
</dbReference>
<dbReference type="Proteomes" id="UP000266861">
    <property type="component" value="Unassembled WGS sequence"/>
</dbReference>
<protein>
    <recommendedName>
        <fullName evidence="1">ATP-dependent DNA helicase</fullName>
        <ecNumber evidence="1">5.6.2.3</ecNumber>
    </recommendedName>
</protein>
<dbReference type="STRING" id="1348612.A0A397JP57"/>
<keyword evidence="1" id="KW-0547">Nucleotide-binding</keyword>
<comment type="similarity">
    <text evidence="1">Belongs to the helicase family.</text>
</comment>
<keyword evidence="1" id="KW-0234">DNA repair</keyword>
<dbReference type="InterPro" id="IPR027417">
    <property type="entry name" value="P-loop_NTPase"/>
</dbReference>
<dbReference type="InterPro" id="IPR051055">
    <property type="entry name" value="PIF1_helicase"/>
</dbReference>
<gene>
    <name evidence="3" type="ORF">Glove_46g75</name>
</gene>
<dbReference type="GO" id="GO:0005524">
    <property type="term" value="F:ATP binding"/>
    <property type="evidence" value="ECO:0007669"/>
    <property type="project" value="UniProtKB-KW"/>
</dbReference>
<dbReference type="EC" id="5.6.2.3" evidence="1"/>
<keyword evidence="1" id="KW-0378">Hydrolase</keyword>
<keyword evidence="1" id="KW-0227">DNA damage</keyword>
<feature type="domain" description="DNA helicase Pif1-like DEAD-box helicase" evidence="2">
    <location>
        <begin position="96"/>
        <end position="164"/>
    </location>
</feature>
<evidence type="ECO:0000259" key="2">
    <source>
        <dbReference type="Pfam" id="PF05970"/>
    </source>
</evidence>
<dbReference type="InterPro" id="IPR010285">
    <property type="entry name" value="DNA_helicase_pif1-like_DEAD"/>
</dbReference>
<dbReference type="Gene3D" id="3.40.50.300">
    <property type="entry name" value="P-loop containing nucleotide triphosphate hydrolases"/>
    <property type="match status" value="1"/>
</dbReference>
<keyword evidence="1" id="KW-0347">Helicase</keyword>
<organism evidence="3 4">
    <name type="scientific">Diversispora epigaea</name>
    <dbReference type="NCBI Taxonomy" id="1348612"/>
    <lineage>
        <taxon>Eukaryota</taxon>
        <taxon>Fungi</taxon>
        <taxon>Fungi incertae sedis</taxon>
        <taxon>Mucoromycota</taxon>
        <taxon>Glomeromycotina</taxon>
        <taxon>Glomeromycetes</taxon>
        <taxon>Diversisporales</taxon>
        <taxon>Diversisporaceae</taxon>
        <taxon>Diversispora</taxon>
    </lineage>
</organism>
<comment type="caution">
    <text evidence="3">The sequence shown here is derived from an EMBL/GenBank/DDBJ whole genome shotgun (WGS) entry which is preliminary data.</text>
</comment>
<proteinExistence type="inferred from homology"/>
<dbReference type="GO" id="GO:0006310">
    <property type="term" value="P:DNA recombination"/>
    <property type="evidence" value="ECO:0007669"/>
    <property type="project" value="UniProtKB-KW"/>
</dbReference>
<sequence>MEIMFLLFGEKICNSSIKVIYPITNPPSTQINKTKCLYKLFRKLKLFSTLKHITSKDIQNIIKAQINSIKLLSSVLPTNIITDLPPSQYFCIQMIKTYLGSRDKKHCQYFFITGSAGTGKSFIINLILNDLKNFHKEYLLMAPTGVAAHNINGQTIHSALQIHSIGSSYQTLS</sequence>
<comment type="cofactor">
    <cofactor evidence="1">
        <name>Mg(2+)</name>
        <dbReference type="ChEBI" id="CHEBI:18420"/>
    </cofactor>
</comment>
<dbReference type="Pfam" id="PF05970">
    <property type="entry name" value="PIF1"/>
    <property type="match status" value="1"/>
</dbReference>
<name>A0A397JP57_9GLOM</name>
<reference evidence="3 4" key="1">
    <citation type="submission" date="2018-08" db="EMBL/GenBank/DDBJ databases">
        <title>Genome and evolution of the arbuscular mycorrhizal fungus Diversispora epigaea (formerly Glomus versiforme) and its bacterial endosymbionts.</title>
        <authorList>
            <person name="Sun X."/>
            <person name="Fei Z."/>
            <person name="Harrison M."/>
        </authorList>
    </citation>
    <scope>NUCLEOTIDE SEQUENCE [LARGE SCALE GENOMIC DNA]</scope>
    <source>
        <strain evidence="3 4">IT104</strain>
    </source>
</reference>
<dbReference type="SUPFAM" id="SSF52540">
    <property type="entry name" value="P-loop containing nucleoside triphosphate hydrolases"/>
    <property type="match status" value="1"/>
</dbReference>
<dbReference type="EMBL" id="PQFF01000043">
    <property type="protein sequence ID" value="RHZ86693.1"/>
    <property type="molecule type" value="Genomic_DNA"/>
</dbReference>
<keyword evidence="4" id="KW-1185">Reference proteome</keyword>
<dbReference type="GO" id="GO:0000723">
    <property type="term" value="P:telomere maintenance"/>
    <property type="evidence" value="ECO:0007669"/>
    <property type="project" value="InterPro"/>
</dbReference>
<evidence type="ECO:0000313" key="3">
    <source>
        <dbReference type="EMBL" id="RHZ86693.1"/>
    </source>
</evidence>
<dbReference type="OrthoDB" id="5578775at2759"/>
<accession>A0A397JP57</accession>
<dbReference type="AlphaFoldDB" id="A0A397JP57"/>
<evidence type="ECO:0000256" key="1">
    <source>
        <dbReference type="RuleBase" id="RU363044"/>
    </source>
</evidence>
<evidence type="ECO:0000313" key="4">
    <source>
        <dbReference type="Proteomes" id="UP000266861"/>
    </source>
</evidence>
<dbReference type="GO" id="GO:0016887">
    <property type="term" value="F:ATP hydrolysis activity"/>
    <property type="evidence" value="ECO:0007669"/>
    <property type="project" value="RHEA"/>
</dbReference>
<dbReference type="GO" id="GO:0006281">
    <property type="term" value="P:DNA repair"/>
    <property type="evidence" value="ECO:0007669"/>
    <property type="project" value="UniProtKB-KW"/>
</dbReference>
<comment type="catalytic activity">
    <reaction evidence="1">
        <text>ATP + H2O = ADP + phosphate + H(+)</text>
        <dbReference type="Rhea" id="RHEA:13065"/>
        <dbReference type="ChEBI" id="CHEBI:15377"/>
        <dbReference type="ChEBI" id="CHEBI:15378"/>
        <dbReference type="ChEBI" id="CHEBI:30616"/>
        <dbReference type="ChEBI" id="CHEBI:43474"/>
        <dbReference type="ChEBI" id="CHEBI:456216"/>
        <dbReference type="EC" id="5.6.2.3"/>
    </reaction>
</comment>